<reference evidence="2" key="2">
    <citation type="submission" date="2021-09" db="EMBL/GenBank/DDBJ databases">
        <authorList>
            <person name="Jia N."/>
            <person name="Wang J."/>
            <person name="Shi W."/>
            <person name="Du L."/>
            <person name="Sun Y."/>
            <person name="Zhan W."/>
            <person name="Jiang J."/>
            <person name="Wang Q."/>
            <person name="Zhang B."/>
            <person name="Ji P."/>
            <person name="Sakyi L.B."/>
            <person name="Cui X."/>
            <person name="Yuan T."/>
            <person name="Jiang B."/>
            <person name="Yang W."/>
            <person name="Lam T.T.-Y."/>
            <person name="Chang Q."/>
            <person name="Ding S."/>
            <person name="Wang X."/>
            <person name="Zhu J."/>
            <person name="Ruan X."/>
            <person name="Zhao L."/>
            <person name="Wei J."/>
            <person name="Que T."/>
            <person name="Du C."/>
            <person name="Cheng J."/>
            <person name="Dai P."/>
            <person name="Han X."/>
            <person name="Huang E."/>
            <person name="Gao Y."/>
            <person name="Liu J."/>
            <person name="Shao H."/>
            <person name="Ye R."/>
            <person name="Li L."/>
            <person name="Wei W."/>
            <person name="Wang X."/>
            <person name="Wang C."/>
            <person name="Huo Q."/>
            <person name="Li W."/>
            <person name="Guo W."/>
            <person name="Chen H."/>
            <person name="Chen S."/>
            <person name="Zhou L."/>
            <person name="Zhou L."/>
            <person name="Ni X."/>
            <person name="Tian J."/>
            <person name="Zhou Y."/>
            <person name="Sheng Y."/>
            <person name="Liu T."/>
            <person name="Pan Y."/>
            <person name="Xia L."/>
            <person name="Li J."/>
            <person name="Zhao F."/>
            <person name="Cao W."/>
        </authorList>
    </citation>
    <scope>NUCLEOTIDE SEQUENCE</scope>
    <source>
        <strain evidence="2">Rmic-2018</strain>
        <tissue evidence="2">Larvae</tissue>
    </source>
</reference>
<gene>
    <name evidence="2" type="ORF">HPB51_005105</name>
</gene>
<accession>A0A9J6EMQ8</accession>
<feature type="compositionally biased region" description="Low complexity" evidence="1">
    <location>
        <begin position="69"/>
        <end position="92"/>
    </location>
</feature>
<evidence type="ECO:0008006" key="4">
    <source>
        <dbReference type="Google" id="ProtNLM"/>
    </source>
</evidence>
<feature type="region of interest" description="Disordered" evidence="1">
    <location>
        <begin position="54"/>
        <end position="92"/>
    </location>
</feature>
<name>A0A9J6EMQ8_RHIMP</name>
<comment type="caution">
    <text evidence="2">The sequence shown here is derived from an EMBL/GenBank/DDBJ whole genome shotgun (WGS) entry which is preliminary data.</text>
</comment>
<evidence type="ECO:0000313" key="3">
    <source>
        <dbReference type="Proteomes" id="UP000821866"/>
    </source>
</evidence>
<reference evidence="2" key="1">
    <citation type="journal article" date="2020" name="Cell">
        <title>Large-Scale Comparative Analyses of Tick Genomes Elucidate Their Genetic Diversity and Vector Capacities.</title>
        <authorList>
            <consortium name="Tick Genome and Microbiome Consortium (TIGMIC)"/>
            <person name="Jia N."/>
            <person name="Wang J."/>
            <person name="Shi W."/>
            <person name="Du L."/>
            <person name="Sun Y."/>
            <person name="Zhan W."/>
            <person name="Jiang J.F."/>
            <person name="Wang Q."/>
            <person name="Zhang B."/>
            <person name="Ji P."/>
            <person name="Bell-Sakyi L."/>
            <person name="Cui X.M."/>
            <person name="Yuan T.T."/>
            <person name="Jiang B.G."/>
            <person name="Yang W.F."/>
            <person name="Lam T.T."/>
            <person name="Chang Q.C."/>
            <person name="Ding S.J."/>
            <person name="Wang X.J."/>
            <person name="Zhu J.G."/>
            <person name="Ruan X.D."/>
            <person name="Zhao L."/>
            <person name="Wei J.T."/>
            <person name="Ye R.Z."/>
            <person name="Que T.C."/>
            <person name="Du C.H."/>
            <person name="Zhou Y.H."/>
            <person name="Cheng J.X."/>
            <person name="Dai P.F."/>
            <person name="Guo W.B."/>
            <person name="Han X.H."/>
            <person name="Huang E.J."/>
            <person name="Li L.F."/>
            <person name="Wei W."/>
            <person name="Gao Y.C."/>
            <person name="Liu J.Z."/>
            <person name="Shao H.Z."/>
            <person name="Wang X."/>
            <person name="Wang C.C."/>
            <person name="Yang T.C."/>
            <person name="Huo Q.B."/>
            <person name="Li W."/>
            <person name="Chen H.Y."/>
            <person name="Chen S.E."/>
            <person name="Zhou L.G."/>
            <person name="Ni X.B."/>
            <person name="Tian J.H."/>
            <person name="Sheng Y."/>
            <person name="Liu T."/>
            <person name="Pan Y.S."/>
            <person name="Xia L.Y."/>
            <person name="Li J."/>
            <person name="Zhao F."/>
            <person name="Cao W.C."/>
        </authorList>
    </citation>
    <scope>NUCLEOTIDE SEQUENCE</scope>
    <source>
        <strain evidence="2">Rmic-2018</strain>
    </source>
</reference>
<dbReference type="AlphaFoldDB" id="A0A9J6EMQ8"/>
<evidence type="ECO:0000313" key="2">
    <source>
        <dbReference type="EMBL" id="KAH8035381.1"/>
    </source>
</evidence>
<sequence length="239" mass="25691">MGKDFTLQKAFDVVREEECVDRALLQLSGVQVGAMSSRLNQDGSSARRIIQDARPYGSCPPQASVQDGTSRTSPSCTSSSSAAADTSSLPSPLTRAGACYRCGSTRHWANSAVSPARSRTCSRCRRCGNFTLVCGTTSESTGHQGTSTATNTFTVLQVDEMATIVELLHLPPAATPLLHVHAKTLPHRTSVARRHRPLCYHCGEAGHTYCCCQYPQMGLRGFAVNAPHPQPGPRPQLTY</sequence>
<protein>
    <recommendedName>
        <fullName evidence="4">CCHC-type domain-containing protein</fullName>
    </recommendedName>
</protein>
<keyword evidence="3" id="KW-1185">Reference proteome</keyword>
<evidence type="ECO:0000256" key="1">
    <source>
        <dbReference type="SAM" id="MobiDB-lite"/>
    </source>
</evidence>
<dbReference type="Proteomes" id="UP000821866">
    <property type="component" value="Chromosome 11"/>
</dbReference>
<organism evidence="2 3">
    <name type="scientific">Rhipicephalus microplus</name>
    <name type="common">Cattle tick</name>
    <name type="synonym">Boophilus microplus</name>
    <dbReference type="NCBI Taxonomy" id="6941"/>
    <lineage>
        <taxon>Eukaryota</taxon>
        <taxon>Metazoa</taxon>
        <taxon>Ecdysozoa</taxon>
        <taxon>Arthropoda</taxon>
        <taxon>Chelicerata</taxon>
        <taxon>Arachnida</taxon>
        <taxon>Acari</taxon>
        <taxon>Parasitiformes</taxon>
        <taxon>Ixodida</taxon>
        <taxon>Ixodoidea</taxon>
        <taxon>Ixodidae</taxon>
        <taxon>Rhipicephalinae</taxon>
        <taxon>Rhipicephalus</taxon>
        <taxon>Boophilus</taxon>
    </lineage>
</organism>
<proteinExistence type="predicted"/>
<dbReference type="EMBL" id="JABSTU010000003">
    <property type="protein sequence ID" value="KAH8035381.1"/>
    <property type="molecule type" value="Genomic_DNA"/>
</dbReference>